<evidence type="ECO:0000256" key="1">
    <source>
        <dbReference type="SAM" id="MobiDB-lite"/>
    </source>
</evidence>
<feature type="region of interest" description="Disordered" evidence="1">
    <location>
        <begin position="122"/>
        <end position="248"/>
    </location>
</feature>
<sequence>MGGKAFAHADPPLETPRMSHGVYLEVKNTVIRRLSEKFKWINVPMEGPGKKDHGDVDVLVSDMKGIDIFKESVLDAISDALGAESRIVEGGSSHFAAHFAIPWPEHIPLPQTQGQTALLPPIVSITPPSPPGPSARSSLTITPGNLFKPSGDTPTVPTPSTTTGKPPIDSTLPSPFGPHPNPLGSNPALYIKEDAGPDAEPSAAEDSKSKEQTDATVGDSQTKLSSSESDGVSITSSERSQASAATAPVTGRWGTIAYIKRKMKTGGSSSRSFSLSTMFKRGQSGRDSVASNSTRGTLEKINSSFSEPGATLPAVTGTGHFRIKRKTVPKSILTDNPFQDPLPVGPVHDNQFRDPPRVFIQVDVRYCLSKKQAKYLRFFQSHGDLWQILGSIIRPFGLTVDDKGLHIRVPEGELINRKKAKVLLTSKPDEILMFLGLPVAEYWRPFATTEAMFEYIIKCPMFSLPRYSTFEEEMGLGTANDRRRMSSRPVYREWVQEFKPRLREKGLYSETSLTCDGIREKAFNTFPIESEYHSRAQAFIREQQRLAIRKYIKSQVAAPEKDDKKGWQRRSKTIKAMSAIVIDRIDASEFGISAPSSLFRGNGTWDMQRTEDFIRTKVHYVDCFANMSEADKERLRSASAKRQEQRG</sequence>
<dbReference type="OrthoDB" id="4708870at2759"/>
<evidence type="ECO:0000313" key="2">
    <source>
        <dbReference type="EMBL" id="KAH7240967.1"/>
    </source>
</evidence>
<keyword evidence="3" id="KW-1185">Reference proteome</keyword>
<feature type="region of interest" description="Disordered" evidence="1">
    <location>
        <begin position="279"/>
        <end position="318"/>
    </location>
</feature>
<dbReference type="RefSeq" id="XP_046046481.1">
    <property type="nucleotide sequence ID" value="XM_046198130.1"/>
</dbReference>
<dbReference type="Proteomes" id="UP000720189">
    <property type="component" value="Unassembled WGS sequence"/>
</dbReference>
<feature type="compositionally biased region" description="Low complexity" evidence="1">
    <location>
        <begin position="149"/>
        <end position="167"/>
    </location>
</feature>
<protein>
    <submittedName>
        <fullName evidence="2">Uncharacterized protein</fullName>
    </submittedName>
</protein>
<organism evidence="2 3">
    <name type="scientific">Fusarium redolens</name>
    <dbReference type="NCBI Taxonomy" id="48865"/>
    <lineage>
        <taxon>Eukaryota</taxon>
        <taxon>Fungi</taxon>
        <taxon>Dikarya</taxon>
        <taxon>Ascomycota</taxon>
        <taxon>Pezizomycotina</taxon>
        <taxon>Sordariomycetes</taxon>
        <taxon>Hypocreomycetidae</taxon>
        <taxon>Hypocreales</taxon>
        <taxon>Nectriaceae</taxon>
        <taxon>Fusarium</taxon>
        <taxon>Fusarium redolens species complex</taxon>
    </lineage>
</organism>
<feature type="compositionally biased region" description="Polar residues" evidence="1">
    <location>
        <begin position="214"/>
        <end position="244"/>
    </location>
</feature>
<dbReference type="AlphaFoldDB" id="A0A9P9GN59"/>
<dbReference type="GeneID" id="70228084"/>
<feature type="compositionally biased region" description="Polar residues" evidence="1">
    <location>
        <begin position="285"/>
        <end position="306"/>
    </location>
</feature>
<name>A0A9P9GN59_FUSRE</name>
<accession>A0A9P9GN59</accession>
<comment type="caution">
    <text evidence="2">The sequence shown here is derived from an EMBL/GenBank/DDBJ whole genome shotgun (WGS) entry which is preliminary data.</text>
</comment>
<gene>
    <name evidence="2" type="ORF">BKA55DRAFT_678113</name>
</gene>
<proteinExistence type="predicted"/>
<reference evidence="2" key="1">
    <citation type="journal article" date="2021" name="Nat. Commun.">
        <title>Genetic determinants of endophytism in the Arabidopsis root mycobiome.</title>
        <authorList>
            <person name="Mesny F."/>
            <person name="Miyauchi S."/>
            <person name="Thiergart T."/>
            <person name="Pickel B."/>
            <person name="Atanasova L."/>
            <person name="Karlsson M."/>
            <person name="Huettel B."/>
            <person name="Barry K.W."/>
            <person name="Haridas S."/>
            <person name="Chen C."/>
            <person name="Bauer D."/>
            <person name="Andreopoulos W."/>
            <person name="Pangilinan J."/>
            <person name="LaButti K."/>
            <person name="Riley R."/>
            <person name="Lipzen A."/>
            <person name="Clum A."/>
            <person name="Drula E."/>
            <person name="Henrissat B."/>
            <person name="Kohler A."/>
            <person name="Grigoriev I.V."/>
            <person name="Martin F.M."/>
            <person name="Hacquard S."/>
        </authorList>
    </citation>
    <scope>NUCLEOTIDE SEQUENCE</scope>
    <source>
        <strain evidence="2">MPI-CAGE-AT-0023</strain>
    </source>
</reference>
<evidence type="ECO:0000313" key="3">
    <source>
        <dbReference type="Proteomes" id="UP000720189"/>
    </source>
</evidence>
<dbReference type="EMBL" id="JAGMUX010000013">
    <property type="protein sequence ID" value="KAH7240967.1"/>
    <property type="molecule type" value="Genomic_DNA"/>
</dbReference>